<name>A0ABQ7I007_9MICR</name>
<feature type="repeat" description="WD" evidence="1">
    <location>
        <begin position="108"/>
        <end position="149"/>
    </location>
</feature>
<proteinExistence type="predicted"/>
<dbReference type="PROSITE" id="PS50082">
    <property type="entry name" value="WD_REPEATS_2"/>
    <property type="match status" value="2"/>
</dbReference>
<dbReference type="InterPro" id="IPR052060">
    <property type="entry name" value="Bromo_WD_repeat"/>
</dbReference>
<keyword evidence="2" id="KW-0175">Coiled coil</keyword>
<dbReference type="Pfam" id="PF00400">
    <property type="entry name" value="WD40"/>
    <property type="match status" value="2"/>
</dbReference>
<evidence type="ECO:0000256" key="1">
    <source>
        <dbReference type="PROSITE-ProRule" id="PRU00221"/>
    </source>
</evidence>
<feature type="region of interest" description="Disordered" evidence="3">
    <location>
        <begin position="625"/>
        <end position="677"/>
    </location>
</feature>
<feature type="compositionally biased region" description="Acidic residues" evidence="3">
    <location>
        <begin position="664"/>
        <end position="674"/>
    </location>
</feature>
<protein>
    <submittedName>
        <fullName evidence="4">Bromodomain and WD repeat-containing protein 1</fullName>
    </submittedName>
</protein>
<feature type="coiled-coil region" evidence="2">
    <location>
        <begin position="717"/>
        <end position="744"/>
    </location>
</feature>
<dbReference type="PANTHER" id="PTHR16266">
    <property type="entry name" value="WD REPEAT DOMAIN 9"/>
    <property type="match status" value="1"/>
</dbReference>
<accession>A0ABQ7I007</accession>
<sequence length="984" mass="114241">MDENKVVDILSLMNYLVADDNTEKQTLEKKTNLLGINKSHVLKAINAIQSSMQIENIYEFIRKYKFSQTSPSEHEKFLLHRNNMHYIADKFDIDSYINQYKYTMAYEVVGHISRILCISFDKTEKMFFTGGDDGIIKIWDIESGMLIRSLLGHKNCIFDLCLSGDGKYLASGDSIGTLIIWRLSDFTIIYTFEIGMGIEFVEFGKLNENGIYNLICLGAMGILKNIKFNDTNIIEEIENASIALTAEPESTRAICITEGGRFILCGGTWPFLLLFDVQNIKDALVVLQTEGFNVFSLCASRKKFKVAASTAYGFLIQWEFFEYGEPIQGNFKKRKNTSLTGHWKRSVTELNLGEELYLEIIAFLADDKYLVGIQSDRSTIYVYKNLSFITKIEFPAGHTICPHPLKNIFAVGDKELRIYDVNGEILFKENIEFGICDIQFTSDGEYLIVGNMVGNTKVFSICPFSKSYENVPKEQFFSSDFQHLNLLNENANEYFIECEDKETFDYNKNKNETWKKIEYHNNSINYNYYYKRSNEYIYDPNFTVIRNTAANNILIVEQIIHDHLKDEFITIEEYQNKYFVTNPIESTSSTTDEDIMVSTESEETVSKRYCSDEFTDSEVNIVENTSRQRSKIIKESSNDGEHHRRRRRRNLNYISSDESSSGTIEEEDVSDEESSVIVNRRRKRNATFEEISKRKKNNSSDEDLSLETRNSNINYRRRRKAAKKESAEEKYNISERELMKYINDWLTMSSKGLLYFPQLGDKVYFIAERYLDLIGDTAVDIPPTGVYIITRLDYSGDVPVKAIISLNETYVISYYPHPSLMPALLHQKYGTLNLKRGQNVTLIRNKKQIEAKYMGEEGDKLKISIKIPGSRINQKETVYLDELHIDEYNDEIFTYQQATQLKRLLRRCSEHKPNSSYPINIGLIRQRIDNLFYVSIDSFVNDLRIFFFDSASSDIKFRNIMEEVIKIIGEEYRSLLFRRGRRIS</sequence>
<dbReference type="InterPro" id="IPR036322">
    <property type="entry name" value="WD40_repeat_dom_sf"/>
</dbReference>
<gene>
    <name evidence="4" type="primary">Brwd1</name>
    <name evidence="4" type="ORF">TCON_1073</name>
</gene>
<keyword evidence="5" id="KW-1185">Reference proteome</keyword>
<dbReference type="InterPro" id="IPR001680">
    <property type="entry name" value="WD40_rpt"/>
</dbReference>
<evidence type="ECO:0000256" key="2">
    <source>
        <dbReference type="SAM" id="Coils"/>
    </source>
</evidence>
<organism evidence="4 5">
    <name type="scientific">Astathelohania contejeani</name>
    <dbReference type="NCBI Taxonomy" id="164912"/>
    <lineage>
        <taxon>Eukaryota</taxon>
        <taxon>Fungi</taxon>
        <taxon>Fungi incertae sedis</taxon>
        <taxon>Microsporidia</taxon>
        <taxon>Astathelohaniidae</taxon>
        <taxon>Astathelohania</taxon>
    </lineage>
</organism>
<dbReference type="Gene3D" id="2.130.10.10">
    <property type="entry name" value="YVTN repeat-like/Quinoprotein amine dehydrogenase"/>
    <property type="match status" value="2"/>
</dbReference>
<dbReference type="InterPro" id="IPR015943">
    <property type="entry name" value="WD40/YVTN_repeat-like_dom_sf"/>
</dbReference>
<evidence type="ECO:0000256" key="3">
    <source>
        <dbReference type="SAM" id="MobiDB-lite"/>
    </source>
</evidence>
<feature type="compositionally biased region" description="Polar residues" evidence="3">
    <location>
        <begin position="652"/>
        <end position="663"/>
    </location>
</feature>
<feature type="compositionally biased region" description="Basic and acidic residues" evidence="3">
    <location>
        <begin position="632"/>
        <end position="642"/>
    </location>
</feature>
<feature type="repeat" description="WD" evidence="1">
    <location>
        <begin position="150"/>
        <end position="191"/>
    </location>
</feature>
<comment type="caution">
    <text evidence="4">The sequence shown here is derived from an EMBL/GenBank/DDBJ whole genome shotgun (WGS) entry which is preliminary data.</text>
</comment>
<dbReference type="PANTHER" id="PTHR16266:SF17">
    <property type="entry name" value="BRWD3"/>
    <property type="match status" value="1"/>
</dbReference>
<evidence type="ECO:0000313" key="4">
    <source>
        <dbReference type="EMBL" id="KAF7683725.1"/>
    </source>
</evidence>
<dbReference type="EMBL" id="SBIQ01000058">
    <property type="protein sequence ID" value="KAF7683725.1"/>
    <property type="molecule type" value="Genomic_DNA"/>
</dbReference>
<dbReference type="SUPFAM" id="SSF50978">
    <property type="entry name" value="WD40 repeat-like"/>
    <property type="match status" value="1"/>
</dbReference>
<keyword evidence="1" id="KW-0853">WD repeat</keyword>
<dbReference type="SMART" id="SM00320">
    <property type="entry name" value="WD40"/>
    <property type="match status" value="3"/>
</dbReference>
<dbReference type="Proteomes" id="UP001516464">
    <property type="component" value="Unassembled WGS sequence"/>
</dbReference>
<evidence type="ECO:0000313" key="5">
    <source>
        <dbReference type="Proteomes" id="UP001516464"/>
    </source>
</evidence>
<dbReference type="PROSITE" id="PS50294">
    <property type="entry name" value="WD_REPEATS_REGION"/>
    <property type="match status" value="1"/>
</dbReference>
<reference evidence="4 5" key="1">
    <citation type="submission" date="2019-01" db="EMBL/GenBank/DDBJ databases">
        <title>Genomes sequencing and comparative genomics of infectious freshwater microsporidia, Cucumispora dikerogammari and Thelohania contejeani.</title>
        <authorList>
            <person name="Cormier A."/>
            <person name="Giraud I."/>
            <person name="Wattier R."/>
            <person name="Teixeira M."/>
            <person name="Grandjean F."/>
            <person name="Rigaud T."/>
            <person name="Cordaux R."/>
        </authorList>
    </citation>
    <scope>NUCLEOTIDE SEQUENCE [LARGE SCALE GENOMIC DNA]</scope>
    <source>
        <strain evidence="4">T1</strain>
        <tissue evidence="4">Spores</tissue>
    </source>
</reference>